<feature type="non-terminal residue" evidence="1">
    <location>
        <position position="1"/>
    </location>
</feature>
<sequence length="42" mass="4394">IAAAVEPLAFDRIYGAWWGRNIAAGAKAAFEASVARYLAAIA</sequence>
<evidence type="ECO:0000313" key="2">
    <source>
        <dbReference type="Proteomes" id="UP001285154"/>
    </source>
</evidence>
<dbReference type="Proteomes" id="UP001285154">
    <property type="component" value="Unassembled WGS sequence"/>
</dbReference>
<dbReference type="EMBL" id="JAVIIQ010000077">
    <property type="protein sequence ID" value="MDX8535999.1"/>
    <property type="molecule type" value="Genomic_DNA"/>
</dbReference>
<reference evidence="1 2" key="1">
    <citation type="submission" date="2023-08" db="EMBL/GenBank/DDBJ databases">
        <title>Implementing the SeqCode for naming new Mesorhizobium species isolated from Vachellia karroo root nodules.</title>
        <authorList>
            <person name="Van Lill M."/>
        </authorList>
    </citation>
    <scope>NUCLEOTIDE SEQUENCE [LARGE SCALE GENOMIC DNA]</scope>
    <source>
        <strain evidence="1 2">VK25D</strain>
    </source>
</reference>
<name>A0ABU5AFD0_9HYPH</name>
<organism evidence="1 2">
    <name type="scientific">Mesorhizobium vachelliae</name>
    <dbReference type="NCBI Taxonomy" id="3072309"/>
    <lineage>
        <taxon>Bacteria</taxon>
        <taxon>Pseudomonadati</taxon>
        <taxon>Pseudomonadota</taxon>
        <taxon>Alphaproteobacteria</taxon>
        <taxon>Hyphomicrobiales</taxon>
        <taxon>Phyllobacteriaceae</taxon>
        <taxon>Mesorhizobium</taxon>
    </lineage>
</organism>
<proteinExistence type="predicted"/>
<protein>
    <submittedName>
        <fullName evidence="1">MBL fold metallo-hydrolase</fullName>
    </submittedName>
</protein>
<keyword evidence="2" id="KW-1185">Reference proteome</keyword>
<accession>A0ABU5AFD0</accession>
<comment type="caution">
    <text evidence="1">The sequence shown here is derived from an EMBL/GenBank/DDBJ whole genome shotgun (WGS) entry which is preliminary data.</text>
</comment>
<evidence type="ECO:0000313" key="1">
    <source>
        <dbReference type="EMBL" id="MDX8535999.1"/>
    </source>
</evidence>
<gene>
    <name evidence="1" type="ORF">RFM42_34105</name>
</gene>